<comment type="caution">
    <text evidence="1">The sequence shown here is derived from an EMBL/GenBank/DDBJ whole genome shotgun (WGS) entry which is preliminary data.</text>
</comment>
<organism evidence="1 2">
    <name type="scientific">Pleurotus eryngii</name>
    <name type="common">Boletus of the steppes</name>
    <dbReference type="NCBI Taxonomy" id="5323"/>
    <lineage>
        <taxon>Eukaryota</taxon>
        <taxon>Fungi</taxon>
        <taxon>Dikarya</taxon>
        <taxon>Basidiomycota</taxon>
        <taxon>Agaricomycotina</taxon>
        <taxon>Agaricomycetes</taxon>
        <taxon>Agaricomycetidae</taxon>
        <taxon>Agaricales</taxon>
        <taxon>Pleurotineae</taxon>
        <taxon>Pleurotaceae</taxon>
        <taxon>Pleurotus</taxon>
    </lineage>
</organism>
<dbReference type="Proteomes" id="UP000807025">
    <property type="component" value="Unassembled WGS sequence"/>
</dbReference>
<dbReference type="EMBL" id="MU154596">
    <property type="protein sequence ID" value="KAF9492730.1"/>
    <property type="molecule type" value="Genomic_DNA"/>
</dbReference>
<evidence type="ECO:0000313" key="2">
    <source>
        <dbReference type="Proteomes" id="UP000807025"/>
    </source>
</evidence>
<keyword evidence="2" id="KW-1185">Reference proteome</keyword>
<protein>
    <submittedName>
        <fullName evidence="1">Uncharacterized protein</fullName>
    </submittedName>
</protein>
<dbReference type="AlphaFoldDB" id="A0A9P6DEN8"/>
<accession>A0A9P6DEN8</accession>
<sequence>MPGVFMATLVKTDVVAGHILPGFHPMVAQLTNKRQLLAASVIGSGAICHWARRELSH</sequence>
<reference evidence="1" key="1">
    <citation type="submission" date="2020-11" db="EMBL/GenBank/DDBJ databases">
        <authorList>
            <consortium name="DOE Joint Genome Institute"/>
            <person name="Ahrendt S."/>
            <person name="Riley R."/>
            <person name="Andreopoulos W."/>
            <person name="Labutti K."/>
            <person name="Pangilinan J."/>
            <person name="Ruiz-Duenas F.J."/>
            <person name="Barrasa J.M."/>
            <person name="Sanchez-Garcia M."/>
            <person name="Camarero S."/>
            <person name="Miyauchi S."/>
            <person name="Serrano A."/>
            <person name="Linde D."/>
            <person name="Babiker R."/>
            <person name="Drula E."/>
            <person name="Ayuso-Fernandez I."/>
            <person name="Pacheco R."/>
            <person name="Padilla G."/>
            <person name="Ferreira P."/>
            <person name="Barriuso J."/>
            <person name="Kellner H."/>
            <person name="Castanera R."/>
            <person name="Alfaro M."/>
            <person name="Ramirez L."/>
            <person name="Pisabarro A.G."/>
            <person name="Kuo A."/>
            <person name="Tritt A."/>
            <person name="Lipzen A."/>
            <person name="He G."/>
            <person name="Yan M."/>
            <person name="Ng V."/>
            <person name="Cullen D."/>
            <person name="Martin F."/>
            <person name="Rosso M.-N."/>
            <person name="Henrissat B."/>
            <person name="Hibbett D."/>
            <person name="Martinez A.T."/>
            <person name="Grigoriev I.V."/>
        </authorList>
    </citation>
    <scope>NUCLEOTIDE SEQUENCE</scope>
    <source>
        <strain evidence="1">ATCC 90797</strain>
    </source>
</reference>
<gene>
    <name evidence="1" type="ORF">BDN71DRAFT_1451027</name>
</gene>
<evidence type="ECO:0000313" key="1">
    <source>
        <dbReference type="EMBL" id="KAF9492730.1"/>
    </source>
</evidence>
<proteinExistence type="predicted"/>
<name>A0A9P6DEN8_PLEER</name>